<evidence type="ECO:0000259" key="9">
    <source>
        <dbReference type="PROSITE" id="PS51831"/>
    </source>
</evidence>
<organism evidence="11 12">
    <name type="scientific">Acuticoccus mangrovi</name>
    <dbReference type="NCBI Taxonomy" id="2796142"/>
    <lineage>
        <taxon>Bacteria</taxon>
        <taxon>Pseudomonadati</taxon>
        <taxon>Pseudomonadota</taxon>
        <taxon>Alphaproteobacteria</taxon>
        <taxon>Hyphomicrobiales</taxon>
        <taxon>Amorphaceae</taxon>
        <taxon>Acuticoccus</taxon>
    </lineage>
</organism>
<dbReference type="CDD" id="cd05399">
    <property type="entry name" value="NT_Rel-Spo_like"/>
    <property type="match status" value="1"/>
</dbReference>
<proteinExistence type="inferred from homology"/>
<dbReference type="InterPro" id="IPR004095">
    <property type="entry name" value="TGS"/>
</dbReference>
<evidence type="ECO:0000256" key="3">
    <source>
        <dbReference type="ARBA" id="ARBA00023134"/>
    </source>
</evidence>
<dbReference type="Gene3D" id="1.10.3210.10">
    <property type="entry name" value="Hypothetical protein af1432"/>
    <property type="match status" value="1"/>
</dbReference>
<dbReference type="InterPro" id="IPR003607">
    <property type="entry name" value="HD/PDEase_dom"/>
</dbReference>
<dbReference type="PANTHER" id="PTHR21262">
    <property type="entry name" value="GUANOSINE-3',5'-BIS DIPHOSPHATE 3'-PYROPHOSPHOHYDROLASE"/>
    <property type="match status" value="1"/>
</dbReference>
<keyword evidence="3" id="KW-0342">GTP-binding</keyword>
<reference evidence="11" key="1">
    <citation type="submission" date="2020-12" db="EMBL/GenBank/DDBJ databases">
        <title>Bacterial taxonomy.</title>
        <authorList>
            <person name="Pan X."/>
        </authorList>
    </citation>
    <scope>NUCLEOTIDE SEQUENCE</scope>
    <source>
        <strain evidence="11">B2012</strain>
    </source>
</reference>
<dbReference type="EC" id="2.7.6.5" evidence="1"/>
<evidence type="ECO:0000256" key="5">
    <source>
        <dbReference type="ARBA" id="ARBA00032407"/>
    </source>
</evidence>
<dbReference type="SUPFAM" id="SSF109604">
    <property type="entry name" value="HD-domain/PDEase-like"/>
    <property type="match status" value="1"/>
</dbReference>
<evidence type="ECO:0000313" key="11">
    <source>
        <dbReference type="EMBL" id="MBJ3778196.1"/>
    </source>
</evidence>
<dbReference type="NCBIfam" id="TIGR00691">
    <property type="entry name" value="spoT_relA"/>
    <property type="match status" value="1"/>
</dbReference>
<dbReference type="InterPro" id="IPR004811">
    <property type="entry name" value="RelA/Spo_fam"/>
</dbReference>
<dbReference type="Pfam" id="PF19296">
    <property type="entry name" value="RelA_AH_RIS"/>
    <property type="match status" value="2"/>
</dbReference>
<dbReference type="GO" id="GO:0015969">
    <property type="term" value="P:guanosine tetraphosphate metabolic process"/>
    <property type="evidence" value="ECO:0007669"/>
    <property type="project" value="InterPro"/>
</dbReference>
<dbReference type="FunFam" id="3.30.460.10:FF:000001">
    <property type="entry name" value="GTP pyrophosphokinase RelA"/>
    <property type="match status" value="1"/>
</dbReference>
<dbReference type="InterPro" id="IPR045600">
    <property type="entry name" value="RelA/SpoT_AH_RIS"/>
</dbReference>
<feature type="domain" description="ACT" evidence="8">
    <location>
        <begin position="635"/>
        <end position="709"/>
    </location>
</feature>
<dbReference type="InterPro" id="IPR012675">
    <property type="entry name" value="Beta-grasp_dom_sf"/>
</dbReference>
<keyword evidence="12" id="KW-1185">Reference proteome</keyword>
<name>A0A934MJD9_9HYPH</name>
<comment type="similarity">
    <text evidence="7">Belongs to the relA/spoT family.</text>
</comment>
<evidence type="ECO:0000256" key="6">
    <source>
        <dbReference type="ARBA" id="ARBA00048244"/>
    </source>
</evidence>
<dbReference type="InterPro" id="IPR002912">
    <property type="entry name" value="ACT_dom"/>
</dbReference>
<dbReference type="PANTHER" id="PTHR21262:SF36">
    <property type="entry name" value="BIFUNCTIONAL (P)PPGPP SYNTHASE_HYDROLASE SPOT"/>
    <property type="match status" value="1"/>
</dbReference>
<comment type="function">
    <text evidence="7">In eubacteria ppGpp (guanosine 3'-diphosphate 5'-diphosphate) is a mediator of the stringent response that coordinates a variety of cellular activities in response to changes in nutritional abundance.</text>
</comment>
<evidence type="ECO:0000256" key="1">
    <source>
        <dbReference type="ARBA" id="ARBA00013251"/>
    </source>
</evidence>
<dbReference type="FunFam" id="1.10.3210.10:FF:000001">
    <property type="entry name" value="GTP pyrophosphokinase RelA"/>
    <property type="match status" value="1"/>
</dbReference>
<dbReference type="GO" id="GO:0008728">
    <property type="term" value="F:GTP diphosphokinase activity"/>
    <property type="evidence" value="ECO:0007669"/>
    <property type="project" value="UniProtKB-EC"/>
</dbReference>
<dbReference type="SUPFAM" id="SSF81301">
    <property type="entry name" value="Nucleotidyltransferase"/>
    <property type="match status" value="1"/>
</dbReference>
<gene>
    <name evidence="11" type="ORF">JCR33_21020</name>
</gene>
<dbReference type="GO" id="GO:0005886">
    <property type="term" value="C:plasma membrane"/>
    <property type="evidence" value="ECO:0007669"/>
    <property type="project" value="TreeGrafter"/>
</dbReference>
<evidence type="ECO:0000259" key="8">
    <source>
        <dbReference type="PROSITE" id="PS51671"/>
    </source>
</evidence>
<keyword evidence="3" id="KW-0547">Nucleotide-binding</keyword>
<evidence type="ECO:0000256" key="4">
    <source>
        <dbReference type="ARBA" id="ARBA00029754"/>
    </source>
</evidence>
<dbReference type="Gene3D" id="3.30.70.260">
    <property type="match status" value="1"/>
</dbReference>
<dbReference type="Pfam" id="PF13328">
    <property type="entry name" value="HD_4"/>
    <property type="match status" value="1"/>
</dbReference>
<dbReference type="GO" id="GO:0015949">
    <property type="term" value="P:nucleobase-containing small molecule interconversion"/>
    <property type="evidence" value="ECO:0007669"/>
    <property type="project" value="UniProtKB-ARBA"/>
</dbReference>
<comment type="catalytic activity">
    <reaction evidence="6">
        <text>GTP + ATP = guanosine 3'-diphosphate 5'-triphosphate + AMP</text>
        <dbReference type="Rhea" id="RHEA:22088"/>
        <dbReference type="ChEBI" id="CHEBI:30616"/>
        <dbReference type="ChEBI" id="CHEBI:37565"/>
        <dbReference type="ChEBI" id="CHEBI:142410"/>
        <dbReference type="ChEBI" id="CHEBI:456215"/>
        <dbReference type="EC" id="2.7.6.5"/>
    </reaction>
</comment>
<dbReference type="Gene3D" id="3.10.20.30">
    <property type="match status" value="1"/>
</dbReference>
<dbReference type="CDD" id="cd01668">
    <property type="entry name" value="TGS_RSH"/>
    <property type="match status" value="1"/>
</dbReference>
<dbReference type="Proteomes" id="UP000609531">
    <property type="component" value="Unassembled WGS sequence"/>
</dbReference>
<feature type="domain" description="TGS" evidence="10">
    <location>
        <begin position="389"/>
        <end position="450"/>
    </location>
</feature>
<dbReference type="InterPro" id="IPR006674">
    <property type="entry name" value="HD_domain"/>
</dbReference>
<dbReference type="InterPro" id="IPR045865">
    <property type="entry name" value="ACT-like_dom_sf"/>
</dbReference>
<sequence>MMRQYELVERVAQYNPDVDEALLNRAYVYSMRKHGDQKRASGDPYFSHPLEVAAILTQMRLDDATIATALLHDTIEDTDATRQEIDQLFGEEIGKLVEGLTKIARLHLVNQEDKQGENLRKLLLAVADDVRVLLVKLADRLHNMRTLHYVPPGKRRRIAEETMEVYAPLAGKMGIQWMREELEALAFAVLYPEDHTFIEKKLAERRAHVGPLLIDIETDLRQKLAENDIKARVSGREKKPYSIFLKMKRKHINFENLSDIYAFRIIVDTVPECYAALGVIHTIWQSVPGRFKDYISTPKQNDYQSLHTTVVGPRKQRVELQIRTHEMHRVAEYGIAAHVLYKDQMTRGHSQLAKDSNAYAWLRHTIELLSDGGSSAEFLENTKLELFQDRVFCFTPRGKLIALPPGATPIDFAYQVHTDIGNTCIGCKINGRSRPLVTPLQSGDEVEIICKAGATPPSAWNTLAVTGKARAAIRKANREADRRKFIRLGQQLIDNEIARRELSDEQSLKPDLALAAERLGAADPEALAFAIGSGALAASAVLTALGHAAEPLGPPTNGIPVPIRGIGGDLPVSFAPQHYAIPGDNIVGILQPGEGVTVYPATAREALSRYTNEPQRWLPLSWDLDGAKGSLFPVGVRVLAANERGALAEVAGAIAEEGGNIDDLSMTQKTPQFREMNLHIEVADKAHLGRIIDRLKSLTIVSEAARSAH</sequence>
<dbReference type="PROSITE" id="PS51671">
    <property type="entry name" value="ACT"/>
    <property type="match status" value="1"/>
</dbReference>
<dbReference type="Pfam" id="PF13291">
    <property type="entry name" value="ACT_4"/>
    <property type="match status" value="1"/>
</dbReference>
<accession>A0A934MJD9</accession>
<dbReference type="SMART" id="SM00954">
    <property type="entry name" value="RelA_SpoT"/>
    <property type="match status" value="1"/>
</dbReference>
<dbReference type="SUPFAM" id="SSF55021">
    <property type="entry name" value="ACT-like"/>
    <property type="match status" value="1"/>
</dbReference>
<dbReference type="GO" id="GO:0008893">
    <property type="term" value="F:guanosine-3',5'-bis(diphosphate) 3'-diphosphatase activity"/>
    <property type="evidence" value="ECO:0007669"/>
    <property type="project" value="TreeGrafter"/>
</dbReference>
<comment type="caution">
    <text evidence="11">The sequence shown here is derived from an EMBL/GenBank/DDBJ whole genome shotgun (WGS) entry which is preliminary data.</text>
</comment>
<dbReference type="InterPro" id="IPR012676">
    <property type="entry name" value="TGS-like"/>
</dbReference>
<dbReference type="PROSITE" id="PS51880">
    <property type="entry name" value="TGS"/>
    <property type="match status" value="1"/>
</dbReference>
<dbReference type="GO" id="GO:0005525">
    <property type="term" value="F:GTP binding"/>
    <property type="evidence" value="ECO:0007669"/>
    <property type="project" value="UniProtKB-KW"/>
</dbReference>
<dbReference type="EMBL" id="JAEKJA010000024">
    <property type="protein sequence ID" value="MBJ3778196.1"/>
    <property type="molecule type" value="Genomic_DNA"/>
</dbReference>
<dbReference type="GO" id="GO:0042594">
    <property type="term" value="P:response to starvation"/>
    <property type="evidence" value="ECO:0007669"/>
    <property type="project" value="TreeGrafter"/>
</dbReference>
<dbReference type="CDD" id="cd00077">
    <property type="entry name" value="HDc"/>
    <property type="match status" value="1"/>
</dbReference>
<dbReference type="InterPro" id="IPR007685">
    <property type="entry name" value="RelA_SpoT"/>
</dbReference>
<dbReference type="Gene3D" id="3.30.460.10">
    <property type="entry name" value="Beta Polymerase, domain 2"/>
    <property type="match status" value="1"/>
</dbReference>
<dbReference type="InterPro" id="IPR043519">
    <property type="entry name" value="NT_sf"/>
</dbReference>
<dbReference type="SMART" id="SM00471">
    <property type="entry name" value="HDc"/>
    <property type="match status" value="1"/>
</dbReference>
<feature type="domain" description="HD" evidence="9">
    <location>
        <begin position="45"/>
        <end position="144"/>
    </location>
</feature>
<dbReference type="Pfam" id="PF04607">
    <property type="entry name" value="RelA_SpoT"/>
    <property type="match status" value="1"/>
</dbReference>
<evidence type="ECO:0000259" key="10">
    <source>
        <dbReference type="PROSITE" id="PS51880"/>
    </source>
</evidence>
<dbReference type="FunFam" id="3.10.20.30:FF:000002">
    <property type="entry name" value="GTP pyrophosphokinase (RelA/SpoT)"/>
    <property type="match status" value="1"/>
</dbReference>
<dbReference type="PROSITE" id="PS51831">
    <property type="entry name" value="HD"/>
    <property type="match status" value="1"/>
</dbReference>
<protein>
    <recommendedName>
        <fullName evidence="2">GTP pyrophosphokinase rsh</fullName>
        <ecNumber evidence="1">2.7.6.5</ecNumber>
    </recommendedName>
    <alternativeName>
        <fullName evidence="5">(p)ppGpp synthase</fullName>
    </alternativeName>
    <alternativeName>
        <fullName evidence="4">ATP:GTP 3'-pyrophosphotransferase</fullName>
    </alternativeName>
</protein>
<dbReference type="CDD" id="cd04876">
    <property type="entry name" value="ACT_RelA-SpoT"/>
    <property type="match status" value="1"/>
</dbReference>
<dbReference type="SUPFAM" id="SSF81271">
    <property type="entry name" value="TGS-like"/>
    <property type="match status" value="1"/>
</dbReference>
<evidence type="ECO:0000256" key="7">
    <source>
        <dbReference type="RuleBase" id="RU003847"/>
    </source>
</evidence>
<dbReference type="InterPro" id="IPR033655">
    <property type="entry name" value="TGS_RelA/SpoT"/>
</dbReference>
<evidence type="ECO:0000256" key="2">
    <source>
        <dbReference type="ARBA" id="ARBA00014315"/>
    </source>
</evidence>
<dbReference type="RefSeq" id="WP_198884164.1">
    <property type="nucleotide sequence ID" value="NZ_JAEKJA010000024.1"/>
</dbReference>
<evidence type="ECO:0000313" key="12">
    <source>
        <dbReference type="Proteomes" id="UP000609531"/>
    </source>
</evidence>
<dbReference type="Pfam" id="PF02824">
    <property type="entry name" value="TGS"/>
    <property type="match status" value="1"/>
</dbReference>
<dbReference type="AlphaFoldDB" id="A0A934MJD9"/>